<reference evidence="5" key="1">
    <citation type="journal article" date="2023" name="G3 (Bethesda)">
        <title>A reference genome for the long-term kleptoplast-retaining sea slug Elysia crispata morphotype clarki.</title>
        <authorList>
            <person name="Eastman K.E."/>
            <person name="Pendleton A.L."/>
            <person name="Shaikh M.A."/>
            <person name="Suttiyut T."/>
            <person name="Ogas R."/>
            <person name="Tomko P."/>
            <person name="Gavelis G."/>
            <person name="Widhalm J.R."/>
            <person name="Wisecaver J.H."/>
        </authorList>
    </citation>
    <scope>NUCLEOTIDE SEQUENCE</scope>
    <source>
        <strain evidence="5">ECLA1</strain>
    </source>
</reference>
<dbReference type="Proteomes" id="UP001283361">
    <property type="component" value="Unassembled WGS sequence"/>
</dbReference>
<dbReference type="PANTHER" id="PTHR24171:SF9">
    <property type="entry name" value="ANKYRIN REPEAT DOMAIN-CONTAINING PROTEIN 39"/>
    <property type="match status" value="1"/>
</dbReference>
<dbReference type="Pfam" id="PF12796">
    <property type="entry name" value="Ank_2"/>
    <property type="match status" value="2"/>
</dbReference>
<dbReference type="InterPro" id="IPR002110">
    <property type="entry name" value="Ankyrin_rpt"/>
</dbReference>
<evidence type="ECO:0000313" key="5">
    <source>
        <dbReference type="EMBL" id="KAK3788736.1"/>
    </source>
</evidence>
<keyword evidence="2 3" id="KW-0040">ANK repeat</keyword>
<dbReference type="SUPFAM" id="SSF158235">
    <property type="entry name" value="SOCS box-like"/>
    <property type="match status" value="1"/>
</dbReference>
<proteinExistence type="predicted"/>
<dbReference type="PROSITE" id="PS50297">
    <property type="entry name" value="ANK_REP_REGION"/>
    <property type="match status" value="3"/>
</dbReference>
<feature type="repeat" description="ANK" evidence="3">
    <location>
        <begin position="111"/>
        <end position="143"/>
    </location>
</feature>
<dbReference type="PRINTS" id="PR01415">
    <property type="entry name" value="ANKYRIN"/>
</dbReference>
<keyword evidence="6" id="KW-1185">Reference proteome</keyword>
<dbReference type="Pfam" id="PF07525">
    <property type="entry name" value="SOCS_box"/>
    <property type="match status" value="1"/>
</dbReference>
<accession>A0AAE1AK90</accession>
<gene>
    <name evidence="5" type="ORF">RRG08_029186</name>
</gene>
<dbReference type="EMBL" id="JAWDGP010001738">
    <property type="protein sequence ID" value="KAK3788736.1"/>
    <property type="molecule type" value="Genomic_DNA"/>
</dbReference>
<dbReference type="CDD" id="cd03587">
    <property type="entry name" value="SOCS"/>
    <property type="match status" value="1"/>
</dbReference>
<evidence type="ECO:0000259" key="4">
    <source>
        <dbReference type="PROSITE" id="PS50225"/>
    </source>
</evidence>
<dbReference type="InterPro" id="IPR001496">
    <property type="entry name" value="SOCS_box"/>
</dbReference>
<dbReference type="AlphaFoldDB" id="A0AAE1AK90"/>
<name>A0AAE1AK90_9GAST</name>
<dbReference type="SMART" id="SM00248">
    <property type="entry name" value="ANK"/>
    <property type="match status" value="6"/>
</dbReference>
<dbReference type="PROSITE" id="PS50225">
    <property type="entry name" value="SOCS"/>
    <property type="match status" value="1"/>
</dbReference>
<dbReference type="SMART" id="SM00969">
    <property type="entry name" value="SOCS_box"/>
    <property type="match status" value="1"/>
</dbReference>
<dbReference type="SUPFAM" id="SSF48403">
    <property type="entry name" value="Ankyrin repeat"/>
    <property type="match status" value="1"/>
</dbReference>
<evidence type="ECO:0000256" key="3">
    <source>
        <dbReference type="PROSITE-ProRule" id="PRU00023"/>
    </source>
</evidence>
<dbReference type="Gene3D" id="1.25.40.20">
    <property type="entry name" value="Ankyrin repeat-containing domain"/>
    <property type="match status" value="2"/>
</dbReference>
<feature type="repeat" description="ANK" evidence="3">
    <location>
        <begin position="73"/>
        <end position="110"/>
    </location>
</feature>
<dbReference type="PANTHER" id="PTHR24171">
    <property type="entry name" value="ANKYRIN REPEAT DOMAIN-CONTAINING PROTEIN 39-RELATED"/>
    <property type="match status" value="1"/>
</dbReference>
<dbReference type="Gene3D" id="1.10.750.20">
    <property type="entry name" value="SOCS box"/>
    <property type="match status" value="1"/>
</dbReference>
<evidence type="ECO:0000256" key="2">
    <source>
        <dbReference type="ARBA" id="ARBA00023043"/>
    </source>
</evidence>
<keyword evidence="1" id="KW-0677">Repeat</keyword>
<dbReference type="PROSITE" id="PS50088">
    <property type="entry name" value="ANK_REPEAT"/>
    <property type="match status" value="3"/>
</dbReference>
<dbReference type="InterPro" id="IPR036036">
    <property type="entry name" value="SOCS_box-like_dom_sf"/>
</dbReference>
<dbReference type="GO" id="GO:0035556">
    <property type="term" value="P:intracellular signal transduction"/>
    <property type="evidence" value="ECO:0007669"/>
    <property type="project" value="InterPro"/>
</dbReference>
<protein>
    <recommendedName>
        <fullName evidence="4">SOCS box domain-containing protein</fullName>
    </recommendedName>
</protein>
<feature type="repeat" description="ANK" evidence="3">
    <location>
        <begin position="241"/>
        <end position="275"/>
    </location>
</feature>
<evidence type="ECO:0000256" key="1">
    <source>
        <dbReference type="ARBA" id="ARBA00022737"/>
    </source>
</evidence>
<evidence type="ECO:0000313" key="6">
    <source>
        <dbReference type="Proteomes" id="UP001283361"/>
    </source>
</evidence>
<sequence>MSSLDLHLLREHINSLCLENGVDLDTLLHSKLVVDALEQTRMPVLCLACHVSKVRLVISVLEKTSDVNVCGKDGMTPLHIVCCSEKSQHAHFKIAKVLVSHGANVNAQDTCGSTPLLLACHSNQIEMVEFLLASGCDANIPDHEGRTPFSVACQMATDQWYFWNSEYMNTLDRENRTDLDAVDPYPPDDNFPPIIICKILLQAGVSPAQATLLPTAVLYGTRETVYNFLHLGMNVNMIDSNGRSPLGCACKASYVPTSMLKLLLEHGADVNEAGSGRKEKPIILAYVFNFIDKIHILLSYGATVSPEEMSELISISISKWFLENPDIVHEDNVELLPLKLLLKSGFRPVYSMIAMKLNLVSLCSSYITIRPWIYNLLSPMLTLSDICRVKIRSQLQPCINENVEHLPLPNALKSFLRFDEFFTETRNS</sequence>
<organism evidence="5 6">
    <name type="scientific">Elysia crispata</name>
    <name type="common">lettuce slug</name>
    <dbReference type="NCBI Taxonomy" id="231223"/>
    <lineage>
        <taxon>Eukaryota</taxon>
        <taxon>Metazoa</taxon>
        <taxon>Spiralia</taxon>
        <taxon>Lophotrochozoa</taxon>
        <taxon>Mollusca</taxon>
        <taxon>Gastropoda</taxon>
        <taxon>Heterobranchia</taxon>
        <taxon>Euthyneura</taxon>
        <taxon>Panpulmonata</taxon>
        <taxon>Sacoglossa</taxon>
        <taxon>Placobranchoidea</taxon>
        <taxon>Plakobranchidae</taxon>
        <taxon>Elysia</taxon>
    </lineage>
</organism>
<dbReference type="InterPro" id="IPR036770">
    <property type="entry name" value="Ankyrin_rpt-contain_sf"/>
</dbReference>
<feature type="domain" description="SOCS box" evidence="4">
    <location>
        <begin position="382"/>
        <end position="422"/>
    </location>
</feature>
<comment type="caution">
    <text evidence="5">The sequence shown here is derived from an EMBL/GenBank/DDBJ whole genome shotgun (WGS) entry which is preliminary data.</text>
</comment>